<dbReference type="EMBL" id="SEOQ01000039">
    <property type="protein sequence ID" value="TFY71728.1"/>
    <property type="molecule type" value="Genomic_DNA"/>
</dbReference>
<dbReference type="AlphaFoldDB" id="A0A4Y9ZD86"/>
<dbReference type="PANTHER" id="PTHR44167:SF24">
    <property type="entry name" value="SERINE_THREONINE-PROTEIN KINASE CHK2"/>
    <property type="match status" value="1"/>
</dbReference>
<dbReference type="GO" id="GO:0004674">
    <property type="term" value="F:protein serine/threonine kinase activity"/>
    <property type="evidence" value="ECO:0007669"/>
    <property type="project" value="TreeGrafter"/>
</dbReference>
<dbReference type="Proteomes" id="UP000298327">
    <property type="component" value="Unassembled WGS sequence"/>
</dbReference>
<dbReference type="STRING" id="205917.A0A4Y9ZD86"/>
<dbReference type="SUPFAM" id="SSF56112">
    <property type="entry name" value="Protein kinase-like (PK-like)"/>
    <property type="match status" value="1"/>
</dbReference>
<proteinExistence type="predicted"/>
<accession>A0A4Y9ZD86</accession>
<evidence type="ECO:0000313" key="3">
    <source>
        <dbReference type="Proteomes" id="UP000298327"/>
    </source>
</evidence>
<reference evidence="2 3" key="1">
    <citation type="submission" date="2019-02" db="EMBL/GenBank/DDBJ databases">
        <title>Genome sequencing of the rare red list fungi Dentipellis fragilis.</title>
        <authorList>
            <person name="Buettner E."/>
            <person name="Kellner H."/>
        </authorList>
    </citation>
    <scope>NUCLEOTIDE SEQUENCE [LARGE SCALE GENOMIC DNA]</scope>
    <source>
        <strain evidence="2 3">DSM 105465</strain>
    </source>
</reference>
<dbReference type="GO" id="GO:0044773">
    <property type="term" value="P:mitotic DNA damage checkpoint signaling"/>
    <property type="evidence" value="ECO:0007669"/>
    <property type="project" value="TreeGrafter"/>
</dbReference>
<dbReference type="InterPro" id="IPR011009">
    <property type="entry name" value="Kinase-like_dom_sf"/>
</dbReference>
<dbReference type="GO" id="GO:0005524">
    <property type="term" value="F:ATP binding"/>
    <property type="evidence" value="ECO:0007669"/>
    <property type="project" value="InterPro"/>
</dbReference>
<protein>
    <recommendedName>
        <fullName evidence="1">Protein kinase domain-containing protein</fullName>
    </recommendedName>
</protein>
<dbReference type="PROSITE" id="PS50011">
    <property type="entry name" value="PROTEIN_KINASE_DOM"/>
    <property type="match status" value="1"/>
</dbReference>
<evidence type="ECO:0000259" key="1">
    <source>
        <dbReference type="PROSITE" id="PS50011"/>
    </source>
</evidence>
<gene>
    <name evidence="2" type="ORF">EVG20_g1272</name>
</gene>
<dbReference type="SMART" id="SM00220">
    <property type="entry name" value="S_TKc"/>
    <property type="match status" value="1"/>
</dbReference>
<dbReference type="Gene3D" id="1.10.510.10">
    <property type="entry name" value="Transferase(Phosphotransferase) domain 1"/>
    <property type="match status" value="1"/>
</dbReference>
<dbReference type="GO" id="GO:0005634">
    <property type="term" value="C:nucleus"/>
    <property type="evidence" value="ECO:0007669"/>
    <property type="project" value="TreeGrafter"/>
</dbReference>
<organism evidence="2 3">
    <name type="scientific">Dentipellis fragilis</name>
    <dbReference type="NCBI Taxonomy" id="205917"/>
    <lineage>
        <taxon>Eukaryota</taxon>
        <taxon>Fungi</taxon>
        <taxon>Dikarya</taxon>
        <taxon>Basidiomycota</taxon>
        <taxon>Agaricomycotina</taxon>
        <taxon>Agaricomycetes</taxon>
        <taxon>Russulales</taxon>
        <taxon>Hericiaceae</taxon>
        <taxon>Dentipellis</taxon>
    </lineage>
</organism>
<keyword evidence="3" id="KW-1185">Reference proteome</keyword>
<dbReference type="PANTHER" id="PTHR44167">
    <property type="entry name" value="OVARIAN-SPECIFIC SERINE/THREONINE-PROTEIN KINASE LOK-RELATED"/>
    <property type="match status" value="1"/>
</dbReference>
<name>A0A4Y9ZD86_9AGAM</name>
<comment type="caution">
    <text evidence="2">The sequence shown here is derived from an EMBL/GenBank/DDBJ whole genome shotgun (WGS) entry which is preliminary data.</text>
</comment>
<feature type="domain" description="Protein kinase" evidence="1">
    <location>
        <begin position="67"/>
        <end position="368"/>
    </location>
</feature>
<evidence type="ECO:0000313" key="2">
    <source>
        <dbReference type="EMBL" id="TFY71728.1"/>
    </source>
</evidence>
<dbReference type="OrthoDB" id="2985259at2759"/>
<dbReference type="InterPro" id="IPR000719">
    <property type="entry name" value="Prot_kinase_dom"/>
</dbReference>
<sequence length="368" mass="41698">MSTIMSEDTMEKKRPVSAENTPRTLLDWKVRRDARDTWDLFRDVLQASGITLWPHHPDFLGISPLQLKVPESFMPNGYAYVTPDRRVDRKDGYEKDGPGSARELIWFESTNESKRAARLRDGRDGIVRVVALRDEGRVHLKILRKVATEPLALLTNNHALPMLAEITSDPVTFCVFPIVGGGNIRRAYDEWPKSSVGDILDMLTQALEALVFIHDLNIAHRDAFPDNFLVQWQPESLYTMKVPTTRPRVFLIDFETAVLFEPDSDPSYRTCLGIPTGVQETYSRPLTQEMKSGQPYDPFKLDVWQLSICLTFDTNISEVDEILQSMRIRDALGRPASNDVLAQLQSAVNSMSPQSLLIPLVPLHTEGH</sequence>